<evidence type="ECO:0000259" key="11">
    <source>
        <dbReference type="PROSITE" id="PS50262"/>
    </source>
</evidence>
<keyword evidence="6 10" id="KW-0472">Membrane</keyword>
<evidence type="ECO:0000313" key="12">
    <source>
        <dbReference type="Proteomes" id="UP000694845"/>
    </source>
</evidence>
<proteinExistence type="inferred from homology"/>
<keyword evidence="12" id="KW-1185">Reference proteome</keyword>
<evidence type="ECO:0000256" key="2">
    <source>
        <dbReference type="ARBA" id="ARBA00022475"/>
    </source>
</evidence>
<feature type="domain" description="G-protein coupled receptors family 1 profile" evidence="11">
    <location>
        <begin position="54"/>
        <end position="315"/>
    </location>
</feature>
<accession>A0A8B7Y8S3</accession>
<dbReference type="Proteomes" id="UP000694845">
    <property type="component" value="Unplaced"/>
</dbReference>
<comment type="similarity">
    <text evidence="9">Belongs to the G-protein coupled receptor 1 family.</text>
</comment>
<evidence type="ECO:0000256" key="9">
    <source>
        <dbReference type="RuleBase" id="RU000688"/>
    </source>
</evidence>
<dbReference type="Pfam" id="PF00001">
    <property type="entry name" value="7tm_1"/>
    <property type="match status" value="1"/>
</dbReference>
<evidence type="ECO:0000256" key="5">
    <source>
        <dbReference type="ARBA" id="ARBA00023040"/>
    </source>
</evidence>
<dbReference type="PANTHER" id="PTHR24249">
    <property type="entry name" value="HISTAMINE RECEPTOR-RELATED G-PROTEIN COUPLED RECEPTOR"/>
    <property type="match status" value="1"/>
</dbReference>
<keyword evidence="2" id="KW-1003">Cell membrane</keyword>
<dbReference type="AlphaFoldDB" id="A0A8B7Y8S3"/>
<dbReference type="GO" id="GO:0004930">
    <property type="term" value="F:G protein-coupled receptor activity"/>
    <property type="evidence" value="ECO:0007669"/>
    <property type="project" value="UniProtKB-KW"/>
</dbReference>
<feature type="transmembrane region" description="Helical" evidence="10">
    <location>
        <begin position="74"/>
        <end position="99"/>
    </location>
</feature>
<evidence type="ECO:0000256" key="8">
    <source>
        <dbReference type="ARBA" id="ARBA00023224"/>
    </source>
</evidence>
<dbReference type="CDD" id="cd00637">
    <property type="entry name" value="7tm_classA_rhodopsin-like"/>
    <property type="match status" value="1"/>
</dbReference>
<dbReference type="PROSITE" id="PS00237">
    <property type="entry name" value="G_PROTEIN_RECEP_F1_1"/>
    <property type="match status" value="1"/>
</dbReference>
<dbReference type="RefSeq" id="XP_022088755.1">
    <property type="nucleotide sequence ID" value="XM_022233063.1"/>
</dbReference>
<dbReference type="PROSITE" id="PS50262">
    <property type="entry name" value="G_PROTEIN_RECEP_F1_2"/>
    <property type="match status" value="1"/>
</dbReference>
<keyword evidence="4 10" id="KW-1133">Transmembrane helix</keyword>
<evidence type="ECO:0000256" key="6">
    <source>
        <dbReference type="ARBA" id="ARBA00023136"/>
    </source>
</evidence>
<reference evidence="13" key="1">
    <citation type="submission" date="2025-08" db="UniProtKB">
        <authorList>
            <consortium name="RefSeq"/>
        </authorList>
    </citation>
    <scope>IDENTIFICATION</scope>
</reference>
<feature type="transmembrane region" description="Helical" evidence="10">
    <location>
        <begin position="265"/>
        <end position="287"/>
    </location>
</feature>
<keyword evidence="5 9" id="KW-0297">G-protein coupled receptor</keyword>
<feature type="transmembrane region" description="Helical" evidence="10">
    <location>
        <begin position="299"/>
        <end position="318"/>
    </location>
</feature>
<evidence type="ECO:0000256" key="10">
    <source>
        <dbReference type="SAM" id="Phobius"/>
    </source>
</evidence>
<dbReference type="Gene3D" id="1.20.1070.10">
    <property type="entry name" value="Rhodopsin 7-helix transmembrane proteins"/>
    <property type="match status" value="1"/>
</dbReference>
<dbReference type="InterPro" id="IPR050569">
    <property type="entry name" value="TAAR"/>
</dbReference>
<evidence type="ECO:0000256" key="7">
    <source>
        <dbReference type="ARBA" id="ARBA00023170"/>
    </source>
</evidence>
<evidence type="ECO:0000256" key="3">
    <source>
        <dbReference type="ARBA" id="ARBA00022692"/>
    </source>
</evidence>
<gene>
    <name evidence="13" type="primary">LOC110978244</name>
</gene>
<dbReference type="GO" id="GO:0005886">
    <property type="term" value="C:plasma membrane"/>
    <property type="evidence" value="ECO:0007669"/>
    <property type="project" value="UniProtKB-SubCell"/>
</dbReference>
<protein>
    <submittedName>
        <fullName evidence="13">Beta-2 adrenergic receptor-like</fullName>
    </submittedName>
</protein>
<evidence type="ECO:0000313" key="13">
    <source>
        <dbReference type="RefSeq" id="XP_022088755.1"/>
    </source>
</evidence>
<dbReference type="KEGG" id="aplc:110978244"/>
<dbReference type="PRINTS" id="PR00237">
    <property type="entry name" value="GPCRRHODOPSN"/>
</dbReference>
<dbReference type="OMA" id="TWPPLQN"/>
<name>A0A8B7Y8S3_ACAPL</name>
<keyword evidence="3 9" id="KW-0812">Transmembrane</keyword>
<feature type="transmembrane region" description="Helical" evidence="10">
    <location>
        <begin position="111"/>
        <end position="132"/>
    </location>
</feature>
<organism evidence="12 13">
    <name type="scientific">Acanthaster planci</name>
    <name type="common">Crown-of-thorns starfish</name>
    <dbReference type="NCBI Taxonomy" id="133434"/>
    <lineage>
        <taxon>Eukaryota</taxon>
        <taxon>Metazoa</taxon>
        <taxon>Echinodermata</taxon>
        <taxon>Eleutherozoa</taxon>
        <taxon>Asterozoa</taxon>
        <taxon>Asteroidea</taxon>
        <taxon>Valvatacea</taxon>
        <taxon>Valvatida</taxon>
        <taxon>Acanthasteridae</taxon>
        <taxon>Acanthaster</taxon>
    </lineage>
</organism>
<sequence length="365" mass="40417">MEPQLLTPCLSAGTNLTMEGELLPVLEFHTSASLATVILRTLSIVIAFLLIITSNFVNLIVLPRTNCFGEVTQFLLMSLAVEDFLIGVCLAFAIWPAVADFWPFGDAVCKIIGSLGTLLAAASSLTLMCISVDRFLAVTRPLRYVTIVTLKRARFVITAVWLVCFIFIAFVDTATWPPLQNIEYDTVLCNCIVKFFDDRVFPRALAAAAVCVVLPSIIITATNAKLLVVTIAHAKRIDALPRNHNFNDGGRRISSREFKAVRTTLVITGIYYMAWAPFLATQIYLAFSSVAIADWLHFLSGYLVLSNSWWNVFIYSFMNKSFRKTLADFVAAKCACYQRSNDGEMMPTQAFVVTDGRAISTPQVS</sequence>
<keyword evidence="8 9" id="KW-0807">Transducer</keyword>
<dbReference type="InterPro" id="IPR000276">
    <property type="entry name" value="GPCR_Rhodpsn"/>
</dbReference>
<feature type="transmembrane region" description="Helical" evidence="10">
    <location>
        <begin position="204"/>
        <end position="228"/>
    </location>
</feature>
<evidence type="ECO:0000256" key="4">
    <source>
        <dbReference type="ARBA" id="ARBA00022989"/>
    </source>
</evidence>
<keyword evidence="7 9" id="KW-0675">Receptor</keyword>
<dbReference type="InterPro" id="IPR017452">
    <property type="entry name" value="GPCR_Rhodpsn_7TM"/>
</dbReference>
<feature type="transmembrane region" description="Helical" evidence="10">
    <location>
        <begin position="37"/>
        <end position="62"/>
    </location>
</feature>
<comment type="subcellular location">
    <subcellularLocation>
        <location evidence="1">Cell membrane</location>
        <topology evidence="1">Multi-pass membrane protein</topology>
    </subcellularLocation>
</comment>
<feature type="transmembrane region" description="Helical" evidence="10">
    <location>
        <begin position="153"/>
        <end position="171"/>
    </location>
</feature>
<dbReference type="GeneID" id="110978244"/>
<dbReference type="PANTHER" id="PTHR24249:SF418">
    <property type="entry name" value="G-PROTEIN COUPLED RECEPTORS FAMILY 1 PROFILE DOMAIN-CONTAINING PROTEIN"/>
    <property type="match status" value="1"/>
</dbReference>
<dbReference type="SUPFAM" id="SSF81321">
    <property type="entry name" value="Family A G protein-coupled receptor-like"/>
    <property type="match status" value="1"/>
</dbReference>
<evidence type="ECO:0000256" key="1">
    <source>
        <dbReference type="ARBA" id="ARBA00004651"/>
    </source>
</evidence>
<dbReference type="OrthoDB" id="6376512at2759"/>